<name>A0ABT3N2Q1_9GAMM</name>
<protein>
    <submittedName>
        <fullName evidence="1">Uncharacterized protein</fullName>
    </submittedName>
</protein>
<dbReference type="EMBL" id="JAPFCC010000001">
    <property type="protein sequence ID" value="MCW7555904.1"/>
    <property type="molecule type" value="Genomic_DNA"/>
</dbReference>
<proteinExistence type="predicted"/>
<gene>
    <name evidence="1" type="ORF">NX722_25400</name>
</gene>
<organism evidence="1 2">
    <name type="scientific">Endozoicomonas gorgoniicola</name>
    <dbReference type="NCBI Taxonomy" id="1234144"/>
    <lineage>
        <taxon>Bacteria</taxon>
        <taxon>Pseudomonadati</taxon>
        <taxon>Pseudomonadota</taxon>
        <taxon>Gammaproteobacteria</taxon>
        <taxon>Oceanospirillales</taxon>
        <taxon>Endozoicomonadaceae</taxon>
        <taxon>Endozoicomonas</taxon>
    </lineage>
</organism>
<dbReference type="Proteomes" id="UP001209854">
    <property type="component" value="Unassembled WGS sequence"/>
</dbReference>
<accession>A0ABT3N2Q1</accession>
<evidence type="ECO:0000313" key="1">
    <source>
        <dbReference type="EMBL" id="MCW7555904.1"/>
    </source>
</evidence>
<reference evidence="1 2" key="1">
    <citation type="submission" date="2022-10" db="EMBL/GenBank/DDBJ databases">
        <title>High-quality genome sequences of two octocoral-associated bacteria, Endozoicomonas euniceicola EF212 and Endozoicomonas gorgoniicola PS125.</title>
        <authorList>
            <person name="Chiou Y.-J."/>
            <person name="Chen Y.-H."/>
        </authorList>
    </citation>
    <scope>NUCLEOTIDE SEQUENCE [LARGE SCALE GENOMIC DNA]</scope>
    <source>
        <strain evidence="1 2">PS125</strain>
    </source>
</reference>
<keyword evidence="2" id="KW-1185">Reference proteome</keyword>
<sequence length="319" mass="36677">MPNFNAWGNAYYSEKSNTSKLERWAELLRQKYPVLKEEVQRTVKQWNLQVRDHLRNETALRLSIGTDTSQVAVRVEDGFPYPLADVLGGHDRLAPLLLHKRTLEQTEHGIEIARRHFEQLSALVEPNFDDVELSKVGQWFHRVIRELNKTDITKQLANIDQDILGAYYFRESRVEIYWMAIGVVSLLYGIPVPALTTVVLAHELAHAYTHLGKDIDAKSWNTQKFAQADLAIVEGLAQFYTEVVCKKLFNRFPDALAAYESLLEHQSAPYRVQLEWANGHDHQGEIIRFSMVHARTSEVTEYGAFADFISQQERSIGRV</sequence>
<evidence type="ECO:0000313" key="2">
    <source>
        <dbReference type="Proteomes" id="UP001209854"/>
    </source>
</evidence>
<dbReference type="RefSeq" id="WP_262565639.1">
    <property type="nucleotide sequence ID" value="NZ_JAPFCC010000001.1"/>
</dbReference>
<comment type="caution">
    <text evidence="1">The sequence shown here is derived from an EMBL/GenBank/DDBJ whole genome shotgun (WGS) entry which is preliminary data.</text>
</comment>